<evidence type="ECO:0000313" key="3">
    <source>
        <dbReference type="Proteomes" id="UP000219439"/>
    </source>
</evidence>
<name>A0A285NDA8_9HYPH</name>
<accession>A0A285NDA8</accession>
<feature type="compositionally biased region" description="Polar residues" evidence="1">
    <location>
        <begin position="90"/>
        <end position="105"/>
    </location>
</feature>
<reference evidence="2 3" key="1">
    <citation type="submission" date="2017-09" db="EMBL/GenBank/DDBJ databases">
        <authorList>
            <person name="Ehlers B."/>
            <person name="Leendertz F.H."/>
        </authorList>
    </citation>
    <scope>NUCLEOTIDE SEQUENCE [LARGE SCALE GENOMIC DNA]</scope>
    <source>
        <strain evidence="2 3">DSM 18289</strain>
    </source>
</reference>
<dbReference type="Proteomes" id="UP000219439">
    <property type="component" value="Unassembled WGS sequence"/>
</dbReference>
<organism evidence="2 3">
    <name type="scientific">Cohaesibacter gelatinilyticus</name>
    <dbReference type="NCBI Taxonomy" id="372072"/>
    <lineage>
        <taxon>Bacteria</taxon>
        <taxon>Pseudomonadati</taxon>
        <taxon>Pseudomonadota</taxon>
        <taxon>Alphaproteobacteria</taxon>
        <taxon>Hyphomicrobiales</taxon>
        <taxon>Cohaesibacteraceae</taxon>
    </lineage>
</organism>
<gene>
    <name evidence="2" type="ORF">SAMN06265368_0795</name>
</gene>
<dbReference type="AlphaFoldDB" id="A0A285NDA8"/>
<keyword evidence="3" id="KW-1185">Reference proteome</keyword>
<proteinExistence type="predicted"/>
<evidence type="ECO:0000256" key="1">
    <source>
        <dbReference type="SAM" id="MobiDB-lite"/>
    </source>
</evidence>
<protein>
    <submittedName>
        <fullName evidence="2">Uncharacterized protein</fullName>
    </submittedName>
</protein>
<sequence length="105" mass="11290">MLKQISCAAIALTAVTSTTTIEAVAFPGFLPNSVLAATQVEKRRPLIANIPTPVAERSPMVVRIGSRAHLFDGYFYCELPRTPLPIGSEASGQRSTTQTLSFLAR</sequence>
<evidence type="ECO:0000313" key="2">
    <source>
        <dbReference type="EMBL" id="SNZ07278.1"/>
    </source>
</evidence>
<dbReference type="EMBL" id="OBEL01000001">
    <property type="protein sequence ID" value="SNZ07278.1"/>
    <property type="molecule type" value="Genomic_DNA"/>
</dbReference>
<feature type="region of interest" description="Disordered" evidence="1">
    <location>
        <begin position="85"/>
        <end position="105"/>
    </location>
</feature>
<dbReference type="RefSeq" id="WP_097152084.1">
    <property type="nucleotide sequence ID" value="NZ_OBEL01000001.1"/>
</dbReference>